<comment type="caution">
    <text evidence="1">The sequence shown here is derived from an EMBL/GenBank/DDBJ whole genome shotgun (WGS) entry which is preliminary data.</text>
</comment>
<evidence type="ECO:0000313" key="1">
    <source>
        <dbReference type="EMBL" id="GFT82538.1"/>
    </source>
</evidence>
<dbReference type="Proteomes" id="UP000887013">
    <property type="component" value="Unassembled WGS sequence"/>
</dbReference>
<protein>
    <submittedName>
        <fullName evidence="1">Uncharacterized protein</fullName>
    </submittedName>
</protein>
<proteinExistence type="predicted"/>
<reference evidence="1" key="1">
    <citation type="submission" date="2020-08" db="EMBL/GenBank/DDBJ databases">
        <title>Multicomponent nature underlies the extraordinary mechanical properties of spider dragline silk.</title>
        <authorList>
            <person name="Kono N."/>
            <person name="Nakamura H."/>
            <person name="Mori M."/>
            <person name="Yoshida Y."/>
            <person name="Ohtoshi R."/>
            <person name="Malay A.D."/>
            <person name="Moran D.A.P."/>
            <person name="Tomita M."/>
            <person name="Numata K."/>
            <person name="Arakawa K."/>
        </authorList>
    </citation>
    <scope>NUCLEOTIDE SEQUENCE</scope>
</reference>
<sequence>MAHAGFRSRGEKGLKRMRRPSYSLEQCRENGRFAFSHCSIHSNVSFQYHQCKGLTDDELAAELVNLSDIEEVRGFSEESVENGYVLYYNDNSDSNSEDGFDVGVLPETNFCSDDNTPLVKLANGRKWGSVAEGNVYRESSLPNPLQKGFDGPYGRWSTQTSQHETIGPRPQVGKCWVWTLTFIKFDVHSNLRQNYWHR</sequence>
<gene>
    <name evidence="1" type="ORF">NPIL_590461</name>
</gene>
<dbReference type="AlphaFoldDB" id="A0A8X6PS40"/>
<organism evidence="1 2">
    <name type="scientific">Nephila pilipes</name>
    <name type="common">Giant wood spider</name>
    <name type="synonym">Nephila maculata</name>
    <dbReference type="NCBI Taxonomy" id="299642"/>
    <lineage>
        <taxon>Eukaryota</taxon>
        <taxon>Metazoa</taxon>
        <taxon>Ecdysozoa</taxon>
        <taxon>Arthropoda</taxon>
        <taxon>Chelicerata</taxon>
        <taxon>Arachnida</taxon>
        <taxon>Araneae</taxon>
        <taxon>Araneomorphae</taxon>
        <taxon>Entelegynae</taxon>
        <taxon>Araneoidea</taxon>
        <taxon>Nephilidae</taxon>
        <taxon>Nephila</taxon>
    </lineage>
</organism>
<accession>A0A8X6PS40</accession>
<keyword evidence="2" id="KW-1185">Reference proteome</keyword>
<evidence type="ECO:0000313" key="2">
    <source>
        <dbReference type="Proteomes" id="UP000887013"/>
    </source>
</evidence>
<dbReference type="EMBL" id="BMAW01023403">
    <property type="protein sequence ID" value="GFT82538.1"/>
    <property type="molecule type" value="Genomic_DNA"/>
</dbReference>
<name>A0A8X6PS40_NEPPI</name>